<dbReference type="Proteomes" id="UP001226762">
    <property type="component" value="Unassembled WGS sequence"/>
</dbReference>
<organism evidence="1 2">
    <name type="scientific">Marimonas arenosa</name>
    <dbReference type="NCBI Taxonomy" id="1795305"/>
    <lineage>
        <taxon>Bacteria</taxon>
        <taxon>Pseudomonadati</taxon>
        <taxon>Pseudomonadota</taxon>
        <taxon>Alphaproteobacteria</taxon>
        <taxon>Rhodobacterales</taxon>
        <taxon>Paracoccaceae</taxon>
        <taxon>Marimonas</taxon>
    </lineage>
</organism>
<reference evidence="1" key="1">
    <citation type="submission" date="2022-07" db="EMBL/GenBank/DDBJ databases">
        <authorList>
            <person name="Otstavnykh N."/>
            <person name="Isaeva M."/>
            <person name="Bystritskaya E."/>
        </authorList>
    </citation>
    <scope>NUCLEOTIDE SEQUENCE</scope>
    <source>
        <strain evidence="1">KCTC 52189</strain>
    </source>
</reference>
<dbReference type="AlphaFoldDB" id="A0AAE4B7P4"/>
<evidence type="ECO:0000313" key="1">
    <source>
        <dbReference type="EMBL" id="MDQ2091746.1"/>
    </source>
</evidence>
<evidence type="ECO:0000313" key="2">
    <source>
        <dbReference type="Proteomes" id="UP001226762"/>
    </source>
</evidence>
<dbReference type="Pfam" id="PF06169">
    <property type="entry name" value="DUF982"/>
    <property type="match status" value="1"/>
</dbReference>
<dbReference type="EMBL" id="JANHAX010000006">
    <property type="protein sequence ID" value="MDQ2091746.1"/>
    <property type="molecule type" value="Genomic_DNA"/>
</dbReference>
<name>A0AAE4B7P4_9RHOB</name>
<reference evidence="1" key="2">
    <citation type="submission" date="2023-02" db="EMBL/GenBank/DDBJ databases">
        <title>'Rhodoalgimonas zhirmunskyi' gen. nov., isolated from a red alga.</title>
        <authorList>
            <person name="Nedashkovskaya O.I."/>
            <person name="Otstavnykh N.Y."/>
            <person name="Bystritskaya E.P."/>
            <person name="Balabanova L.A."/>
            <person name="Isaeva M.P."/>
        </authorList>
    </citation>
    <scope>NUCLEOTIDE SEQUENCE</scope>
    <source>
        <strain evidence="1">KCTC 52189</strain>
    </source>
</reference>
<accession>A0AAE4B7P4</accession>
<proteinExistence type="predicted"/>
<keyword evidence="2" id="KW-1185">Reference proteome</keyword>
<dbReference type="InterPro" id="IPR010385">
    <property type="entry name" value="DUF982"/>
</dbReference>
<comment type="caution">
    <text evidence="1">The sequence shown here is derived from an EMBL/GenBank/DDBJ whole genome shotgun (WGS) entry which is preliminary data.</text>
</comment>
<sequence>MALEKLTEQNLIEISWGKPMTLVVSPQGDTQEIGTIEQAFFWLRKRWPVTDHNRDLALEYVDAAMHCLVTVGAARKAFHSAAKTAGFMPGDKNTDLAAAR</sequence>
<dbReference type="Gene3D" id="6.10.250.730">
    <property type="match status" value="1"/>
</dbReference>
<protein>
    <submittedName>
        <fullName evidence="1">DUF982 domain-containing protein</fullName>
    </submittedName>
</protein>
<gene>
    <name evidence="1" type="ORF">NO357_17735</name>
</gene>